<dbReference type="OrthoDB" id="238810at2759"/>
<dbReference type="Proteomes" id="UP000037923">
    <property type="component" value="Unassembled WGS sequence"/>
</dbReference>
<dbReference type="OMA" id="LYLFNMD"/>
<evidence type="ECO:0000313" key="3">
    <source>
        <dbReference type="EMBL" id="KPA83979.1"/>
    </source>
</evidence>
<feature type="domain" description="N-terminal" evidence="2">
    <location>
        <begin position="286"/>
        <end position="357"/>
    </location>
</feature>
<gene>
    <name evidence="3" type="ORF">ABB37_02123</name>
</gene>
<sequence>MLRCTRGQWVVFTQGFPVLGKFAQDHFLPSNPLSSSCLWLDEDDIRGAIMAARAHGCPNPLRIDPYAHHPVLSRFAAKTIQRKSRPSPTAATFAEALAGGQAIPDTQQIADLLQNPEDAGCAVRRGSPSQEMQSPPPPKKRGRPPKAAAVRVEPVSVERATAADLSQYRVPICTVVIPKPLYILNMDQMFLHVHSGSTWAAGDAEEERRESGAHKLDIPYSAAHPFFQSSKPHLWPGSLNRVAFAGDSTSTIADQPLSSSSHSDLATDKTPFPDFRLTSEALTAGIRALQQKFPNPVREEARFMYSIVRRRKYGLQRQRDLWTIAMRNRYQSRWWGTRRQWADVGASVRPGQQEHVVPVAVSTKLVHISLIENAAAVLQRAFIAPRRRKLVLFFEESGDTENDNTGVMEAGVVAGRLGSDEDWFSVTERPRYNPLFSDLEDMMREDMRRMNYKIPLYLSKNHIKSLGLSVRPNARGINRQLMDAKSTVQDGGGLETANGTQAHSSDDAPPPLLLRRSSTTQHCCWYHISQVHFPASYLISSAVLFAEMDHPGVAVHGTTGTLLTYPELSYASLVERHPDIAALLWADPEETAKADLPKESPSADDDQDSIALPTPKSTANHETGSTIQADASEARVPAKVPLDERSIAHFVATHAVPTLVKGRHLWFEAEDVLASNGIVDVNSAPVEVSIQKGQGSRIAGGDSSDTVATDDDPAFDGVPNSTLFNVEALTDPDEALRKLCTSFVPS</sequence>
<protein>
    <recommendedName>
        <fullName evidence="2">N-terminal domain-containing protein</fullName>
    </recommendedName>
</protein>
<dbReference type="InterPro" id="IPR013610">
    <property type="entry name" value="ArdC_N"/>
</dbReference>
<accession>A0A0M9G7I9</accession>
<comment type="caution">
    <text evidence="3">The sequence shown here is derived from an EMBL/GenBank/DDBJ whole genome shotgun (WGS) entry which is preliminary data.</text>
</comment>
<evidence type="ECO:0000256" key="1">
    <source>
        <dbReference type="SAM" id="MobiDB-lite"/>
    </source>
</evidence>
<dbReference type="RefSeq" id="XP_015662418.1">
    <property type="nucleotide sequence ID" value="XM_015798940.1"/>
</dbReference>
<dbReference type="VEuPathDB" id="TriTrypDB:LpyrH10_03_2740"/>
<feature type="region of interest" description="Disordered" evidence="1">
    <location>
        <begin position="119"/>
        <end position="147"/>
    </location>
</feature>
<dbReference type="GeneID" id="26902418"/>
<dbReference type="AlphaFoldDB" id="A0A0M9G7I9"/>
<organism evidence="3 4">
    <name type="scientific">Leptomonas pyrrhocoris</name>
    <name type="common">Firebug parasite</name>
    <dbReference type="NCBI Taxonomy" id="157538"/>
    <lineage>
        <taxon>Eukaryota</taxon>
        <taxon>Discoba</taxon>
        <taxon>Euglenozoa</taxon>
        <taxon>Kinetoplastea</taxon>
        <taxon>Metakinetoplastina</taxon>
        <taxon>Trypanosomatida</taxon>
        <taxon>Trypanosomatidae</taxon>
        <taxon>Leishmaniinae</taxon>
        <taxon>Leptomonas</taxon>
    </lineage>
</organism>
<feature type="region of interest" description="Disordered" evidence="1">
    <location>
        <begin position="593"/>
        <end position="635"/>
    </location>
</feature>
<dbReference type="Pfam" id="PF08401">
    <property type="entry name" value="ArdcN"/>
    <property type="match status" value="1"/>
</dbReference>
<feature type="region of interest" description="Disordered" evidence="1">
    <location>
        <begin position="485"/>
        <end position="513"/>
    </location>
</feature>
<dbReference type="GO" id="GO:0003697">
    <property type="term" value="F:single-stranded DNA binding"/>
    <property type="evidence" value="ECO:0007669"/>
    <property type="project" value="InterPro"/>
</dbReference>
<proteinExistence type="predicted"/>
<name>A0A0M9G7I9_LEPPY</name>
<feature type="compositionally biased region" description="Polar residues" evidence="1">
    <location>
        <begin position="615"/>
        <end position="629"/>
    </location>
</feature>
<evidence type="ECO:0000259" key="2">
    <source>
        <dbReference type="Pfam" id="PF08401"/>
    </source>
</evidence>
<reference evidence="3 4" key="1">
    <citation type="submission" date="2015-07" db="EMBL/GenBank/DDBJ databases">
        <title>High-quality genome of monoxenous trypanosomatid Leptomonas pyrrhocoris.</title>
        <authorList>
            <person name="Flegontov P."/>
            <person name="Butenko A."/>
            <person name="Firsov S."/>
            <person name="Vlcek C."/>
            <person name="Logacheva M.D."/>
            <person name="Field M."/>
            <person name="Filatov D."/>
            <person name="Flegontova O."/>
            <person name="Gerasimov E."/>
            <person name="Jackson A.P."/>
            <person name="Kelly S."/>
            <person name="Opperdoes F."/>
            <person name="O'Reilly A."/>
            <person name="Votypka J."/>
            <person name="Yurchenko V."/>
            <person name="Lukes J."/>
        </authorList>
    </citation>
    <scope>NUCLEOTIDE SEQUENCE [LARGE SCALE GENOMIC DNA]</scope>
    <source>
        <strain evidence="3">H10</strain>
    </source>
</reference>
<dbReference type="EMBL" id="LGTL01000003">
    <property type="protein sequence ID" value="KPA83979.1"/>
    <property type="molecule type" value="Genomic_DNA"/>
</dbReference>
<keyword evidence="4" id="KW-1185">Reference proteome</keyword>
<evidence type="ECO:0000313" key="4">
    <source>
        <dbReference type="Proteomes" id="UP000037923"/>
    </source>
</evidence>